<proteinExistence type="predicted"/>
<name>A0A6J2TR26_DROLE</name>
<dbReference type="RefSeq" id="XP_030377568.1">
    <property type="nucleotide sequence ID" value="XM_030521708.1"/>
</dbReference>
<dbReference type="CDD" id="cd16021">
    <property type="entry name" value="ALP_like"/>
    <property type="match status" value="1"/>
</dbReference>
<evidence type="ECO:0000313" key="2">
    <source>
        <dbReference type="Proteomes" id="UP000504634"/>
    </source>
</evidence>
<dbReference type="InterPro" id="IPR004245">
    <property type="entry name" value="DUF229"/>
</dbReference>
<accession>A0A6J2TR26</accession>
<dbReference type="GeneID" id="115626357"/>
<organism evidence="2 3">
    <name type="scientific">Drosophila lebanonensis</name>
    <name type="common">Fruit fly</name>
    <name type="synonym">Scaptodrosophila lebanonensis</name>
    <dbReference type="NCBI Taxonomy" id="7225"/>
    <lineage>
        <taxon>Eukaryota</taxon>
        <taxon>Metazoa</taxon>
        <taxon>Ecdysozoa</taxon>
        <taxon>Arthropoda</taxon>
        <taxon>Hexapoda</taxon>
        <taxon>Insecta</taxon>
        <taxon>Pterygota</taxon>
        <taxon>Neoptera</taxon>
        <taxon>Endopterygota</taxon>
        <taxon>Diptera</taxon>
        <taxon>Brachycera</taxon>
        <taxon>Muscomorpha</taxon>
        <taxon>Ephydroidea</taxon>
        <taxon>Drosophilidae</taxon>
        <taxon>Scaptodrosophila</taxon>
    </lineage>
</organism>
<dbReference type="AlphaFoldDB" id="A0A6J2TR26"/>
<sequence>MNVRFKLAHPLNKLFWLCLLTLVYFVFFVPFRSREKMKSKHIDFQSESDESEISNDIEYSYDIDEAIENESPPQYFVFNSKCKMPYVDPFAPEAREIFKPLPFETCSNESDLVTPVFDMNRQRYVLHINESLAAHLLKSKDADYYCFYTEVTRDSSDDSYKMASPQIYFSQDYVVPLHVEAMIVLCHRMSNESDVLQHDAFSLVQPIGRPRATPRRKPSVLMFGIDSTSRINLRRTMPKVYKYLTRWGWYEMQGYNKVADNTFPNLMAVLSGYTPDTAKEQVCDTDDRECLNNFPFIWKYLKNASYLTAYAEDIAGMNTFNYLKPGFKDPPTDYYLRPLLTAIESKMESKKCADCTLDYCVGRRLTSSYVYDFCRQFAQRYINEQPIWGLFWSNSFSHDDFALPSKMEQKILQYLLDFESDGVFEESIFIFFADHGTRFGSLSCLTSGFLDERWPMLFIYLPPWFRRQYPQYAKALALNRNRLSSNYDLHNTLKHIIEIGGTPDGRELPKAYDCPKCHSLFYPLSEQRNCADAGILEHWCTCEPYKRIEGKWGTRLAPLVIDRMNEYLAGKNLSTLCSSLSLSYVHRIEIKYGLDIDWHNEMPRLDVANYRIKFKVQQNSADFMATFVFNNITENIDLNVETISRTNSYEEDSTCLEDKIAKLYCICKSDLRP</sequence>
<dbReference type="InterPro" id="IPR017850">
    <property type="entry name" value="Alkaline_phosphatase_core_sf"/>
</dbReference>
<dbReference type="Pfam" id="PF02995">
    <property type="entry name" value="DUF229"/>
    <property type="match status" value="1"/>
</dbReference>
<keyword evidence="2" id="KW-1185">Reference proteome</keyword>
<keyword evidence="1" id="KW-1133">Transmembrane helix</keyword>
<dbReference type="Gene3D" id="3.40.720.10">
    <property type="entry name" value="Alkaline Phosphatase, subunit A"/>
    <property type="match status" value="1"/>
</dbReference>
<evidence type="ECO:0000256" key="1">
    <source>
        <dbReference type="SAM" id="Phobius"/>
    </source>
</evidence>
<protein>
    <submittedName>
        <fullName evidence="3">Uncharacterized protein LOC115626357</fullName>
    </submittedName>
</protein>
<keyword evidence="1" id="KW-0812">Transmembrane</keyword>
<keyword evidence="1" id="KW-0472">Membrane</keyword>
<dbReference type="OrthoDB" id="413313at2759"/>
<dbReference type="PANTHER" id="PTHR10974">
    <property type="entry name" value="FI08016P-RELATED"/>
    <property type="match status" value="1"/>
</dbReference>
<dbReference type="PANTHER" id="PTHR10974:SF9">
    <property type="entry name" value="DUF229 DOMAIN CONTAINING PROTEIN-RELATED"/>
    <property type="match status" value="1"/>
</dbReference>
<dbReference type="Proteomes" id="UP000504634">
    <property type="component" value="Unplaced"/>
</dbReference>
<dbReference type="FunFam" id="3.40.720.10:FF:000017">
    <property type="entry name" value="Predicted protein"/>
    <property type="match status" value="1"/>
</dbReference>
<dbReference type="GO" id="GO:0005615">
    <property type="term" value="C:extracellular space"/>
    <property type="evidence" value="ECO:0007669"/>
    <property type="project" value="TreeGrafter"/>
</dbReference>
<reference evidence="3" key="1">
    <citation type="submission" date="2025-08" db="UniProtKB">
        <authorList>
            <consortium name="RefSeq"/>
        </authorList>
    </citation>
    <scope>IDENTIFICATION</scope>
    <source>
        <strain evidence="3">11010-0011.00</strain>
        <tissue evidence="3">Whole body</tissue>
    </source>
</reference>
<gene>
    <name evidence="3" type="primary">LOC115626357</name>
</gene>
<feature type="transmembrane region" description="Helical" evidence="1">
    <location>
        <begin position="14"/>
        <end position="31"/>
    </location>
</feature>
<evidence type="ECO:0000313" key="3">
    <source>
        <dbReference type="RefSeq" id="XP_030377568.1"/>
    </source>
</evidence>
<dbReference type="SUPFAM" id="SSF53649">
    <property type="entry name" value="Alkaline phosphatase-like"/>
    <property type="match status" value="1"/>
</dbReference>